<dbReference type="EMBL" id="WBKO01000002">
    <property type="protein sequence ID" value="MDV2482256.1"/>
    <property type="molecule type" value="Genomic_DNA"/>
</dbReference>
<keyword evidence="2" id="KW-1185">Reference proteome</keyword>
<organism evidence="1 2">
    <name type="scientific">Methanoculleus caldifontis</name>
    <dbReference type="NCBI Taxonomy" id="2651577"/>
    <lineage>
        <taxon>Archaea</taxon>
        <taxon>Methanobacteriati</taxon>
        <taxon>Methanobacteriota</taxon>
        <taxon>Stenosarchaea group</taxon>
        <taxon>Methanomicrobia</taxon>
        <taxon>Methanomicrobiales</taxon>
        <taxon>Methanomicrobiaceae</taxon>
        <taxon>Methanoculleus</taxon>
    </lineage>
</organism>
<dbReference type="Proteomes" id="UP001281203">
    <property type="component" value="Unassembled WGS sequence"/>
</dbReference>
<comment type="caution">
    <text evidence="1">The sequence shown here is derived from an EMBL/GenBank/DDBJ whole genome shotgun (WGS) entry which is preliminary data.</text>
</comment>
<accession>A0ABU3X4B9</accession>
<reference evidence="1 2" key="1">
    <citation type="submission" date="2019-10" db="EMBL/GenBank/DDBJ databases">
        <title>Isolation and characterization of Methanoculleus sp. Wushi-C6 from a hot spring well.</title>
        <authorList>
            <person name="Chen S.-C."/>
            <person name="Lan Z.-H."/>
            <person name="You Y.-T."/>
            <person name="Lai M.-C."/>
        </authorList>
    </citation>
    <scope>NUCLEOTIDE SEQUENCE [LARGE SCALE GENOMIC DNA]</scope>
    <source>
        <strain evidence="1 2">Wushi-C6</strain>
    </source>
</reference>
<sequence length="360" mass="37752">MTPREPRVAVLAAIACIGLFASVLLLYPVVCATLLPFQAAGEGGEPGDVLSLGAFPESATALLAEPMSDEERLELLIAGASVPLLELSVEQVHALHTRDDAALQERAADLQALTASLYAGAAALEVSPGSEPARSHFIAALDEFAAAGALLGGGIPADRNVTDDALGRLATGTAHLSEALQDCRHLPTDGPDALPVLASLDEEPAPLFPDALQSGERFCYDDARKENSASLIVGPLTRSRTFQTSGTKPVQYTAESGKTYLLVTVRATHLGHRGNGINTRIQTPAESTFILHYDAGTYRPLASPGPTNKGASYSRVALGRGESVAGYLFFEVPEDLDPARAYLQATIGTESPVWLLGRSA</sequence>
<evidence type="ECO:0000313" key="1">
    <source>
        <dbReference type="EMBL" id="MDV2482256.1"/>
    </source>
</evidence>
<name>A0ABU3X4B9_9EURY</name>
<gene>
    <name evidence="1" type="ORF">F8E02_09650</name>
</gene>
<protein>
    <submittedName>
        <fullName evidence="1">DUF4352 domain-containing protein</fullName>
    </submittedName>
</protein>
<evidence type="ECO:0000313" key="2">
    <source>
        <dbReference type="Proteomes" id="UP001281203"/>
    </source>
</evidence>
<dbReference type="RefSeq" id="WP_317065321.1">
    <property type="nucleotide sequence ID" value="NZ_WBKO01000002.1"/>
</dbReference>
<proteinExistence type="predicted"/>